<dbReference type="AlphaFoldDB" id="A0A182U349"/>
<keyword evidence="2" id="KW-1185">Reference proteome</keyword>
<name>A0A182U349_9DIPT</name>
<organism evidence="1 2">
    <name type="scientific">Anopheles melas</name>
    <dbReference type="NCBI Taxonomy" id="34690"/>
    <lineage>
        <taxon>Eukaryota</taxon>
        <taxon>Metazoa</taxon>
        <taxon>Ecdysozoa</taxon>
        <taxon>Arthropoda</taxon>
        <taxon>Hexapoda</taxon>
        <taxon>Insecta</taxon>
        <taxon>Pterygota</taxon>
        <taxon>Neoptera</taxon>
        <taxon>Endopterygota</taxon>
        <taxon>Diptera</taxon>
        <taxon>Nematocera</taxon>
        <taxon>Culicoidea</taxon>
        <taxon>Culicidae</taxon>
        <taxon>Anophelinae</taxon>
        <taxon>Anopheles</taxon>
    </lineage>
</organism>
<dbReference type="Proteomes" id="UP000075902">
    <property type="component" value="Unassembled WGS sequence"/>
</dbReference>
<sequence length="146" mass="15857">MFLEDEESSPGSTSGTMAFAVPDRTELRLVAIISHLNSCQALINDLTCHPSRALFVKRVQNQQDTTSVEKSFRQGSRMVPIENGDLGQWSPEATVTVTSNDDEDEPDQLVGLDLTSRCSVSNSGSSVIAFPVAPHSCTAFLRDPWG</sequence>
<reference evidence="2" key="1">
    <citation type="submission" date="2014-01" db="EMBL/GenBank/DDBJ databases">
        <title>The Genome Sequence of Anopheles melas CM1001059_A (V2).</title>
        <authorList>
            <consortium name="The Broad Institute Genomics Platform"/>
            <person name="Neafsey D.E."/>
            <person name="Besansky N."/>
            <person name="Howell P."/>
            <person name="Walton C."/>
            <person name="Young S.K."/>
            <person name="Zeng Q."/>
            <person name="Gargeya S."/>
            <person name="Fitzgerald M."/>
            <person name="Haas B."/>
            <person name="Abouelleil A."/>
            <person name="Allen A.W."/>
            <person name="Alvarado L."/>
            <person name="Arachchi H.M."/>
            <person name="Berlin A.M."/>
            <person name="Chapman S.B."/>
            <person name="Gainer-Dewar J."/>
            <person name="Goldberg J."/>
            <person name="Griggs A."/>
            <person name="Gujja S."/>
            <person name="Hansen M."/>
            <person name="Howarth C."/>
            <person name="Imamovic A."/>
            <person name="Ireland A."/>
            <person name="Larimer J."/>
            <person name="McCowan C."/>
            <person name="Murphy C."/>
            <person name="Pearson M."/>
            <person name="Poon T.W."/>
            <person name="Priest M."/>
            <person name="Roberts A."/>
            <person name="Saif S."/>
            <person name="Shea T."/>
            <person name="Sisk P."/>
            <person name="Sykes S."/>
            <person name="Wortman J."/>
            <person name="Nusbaum C."/>
            <person name="Birren B."/>
        </authorList>
    </citation>
    <scope>NUCLEOTIDE SEQUENCE [LARGE SCALE GENOMIC DNA]</scope>
    <source>
        <strain evidence="2">CM1001059</strain>
    </source>
</reference>
<proteinExistence type="predicted"/>
<evidence type="ECO:0000313" key="1">
    <source>
        <dbReference type="EnsemblMetazoa" id="AMEC013063-PA"/>
    </source>
</evidence>
<reference evidence="1" key="2">
    <citation type="submission" date="2020-05" db="UniProtKB">
        <authorList>
            <consortium name="EnsemblMetazoa"/>
        </authorList>
    </citation>
    <scope>IDENTIFICATION</scope>
    <source>
        <strain evidence="1">CM1001059</strain>
    </source>
</reference>
<accession>A0A182U349</accession>
<dbReference type="VEuPathDB" id="VectorBase:AMEC013063"/>
<evidence type="ECO:0000313" key="2">
    <source>
        <dbReference type="Proteomes" id="UP000075902"/>
    </source>
</evidence>
<protein>
    <submittedName>
        <fullName evidence="1">Uncharacterized protein</fullName>
    </submittedName>
</protein>
<dbReference type="EnsemblMetazoa" id="AMEC013063-RA">
    <property type="protein sequence ID" value="AMEC013063-PA"/>
    <property type="gene ID" value="AMEC013063"/>
</dbReference>